<evidence type="ECO:0000313" key="5">
    <source>
        <dbReference type="EMBL" id="QHK19995.1"/>
    </source>
</evidence>
<gene>
    <name evidence="5" type="ORF">GU243_09900</name>
</gene>
<dbReference type="PANTHER" id="PTHR33154:SF18">
    <property type="entry name" value="ARSENICAL RESISTANCE OPERON REPRESSOR"/>
    <property type="match status" value="1"/>
</dbReference>
<feature type="domain" description="HTH arsR-type" evidence="4">
    <location>
        <begin position="24"/>
        <end position="116"/>
    </location>
</feature>
<dbReference type="InterPro" id="IPR001845">
    <property type="entry name" value="HTH_ArsR_DNA-bd_dom"/>
</dbReference>
<dbReference type="Gene3D" id="1.10.10.10">
    <property type="entry name" value="Winged helix-like DNA-binding domain superfamily/Winged helix DNA-binding domain"/>
    <property type="match status" value="1"/>
</dbReference>
<dbReference type="Pfam" id="PF01022">
    <property type="entry name" value="HTH_5"/>
    <property type="match status" value="1"/>
</dbReference>
<dbReference type="GO" id="GO:0003700">
    <property type="term" value="F:DNA-binding transcription factor activity"/>
    <property type="evidence" value="ECO:0007669"/>
    <property type="project" value="InterPro"/>
</dbReference>
<dbReference type="Proteomes" id="UP000464186">
    <property type="component" value="Chromosome"/>
</dbReference>
<dbReference type="NCBIfam" id="NF033788">
    <property type="entry name" value="HTH_metalloreg"/>
    <property type="match status" value="1"/>
</dbReference>
<accession>A0A6P1NH87</accession>
<evidence type="ECO:0000256" key="2">
    <source>
        <dbReference type="ARBA" id="ARBA00023125"/>
    </source>
</evidence>
<dbReference type="InterPro" id="IPR036388">
    <property type="entry name" value="WH-like_DNA-bd_sf"/>
</dbReference>
<dbReference type="PRINTS" id="PR00778">
    <property type="entry name" value="HTHARSR"/>
</dbReference>
<dbReference type="CDD" id="cd00090">
    <property type="entry name" value="HTH_ARSR"/>
    <property type="match status" value="1"/>
</dbReference>
<evidence type="ECO:0000313" key="6">
    <source>
        <dbReference type="Proteomes" id="UP000464186"/>
    </source>
</evidence>
<protein>
    <submittedName>
        <fullName evidence="5">Metalloregulator ArsR/SmtB family transcription factor</fullName>
    </submittedName>
</protein>
<keyword evidence="3" id="KW-0804">Transcription</keyword>
<organism evidence="5 6">
    <name type="scientific">Pseudarthrobacter psychrotolerans</name>
    <dbReference type="NCBI Taxonomy" id="2697569"/>
    <lineage>
        <taxon>Bacteria</taxon>
        <taxon>Bacillati</taxon>
        <taxon>Actinomycetota</taxon>
        <taxon>Actinomycetes</taxon>
        <taxon>Micrococcales</taxon>
        <taxon>Micrococcaceae</taxon>
        <taxon>Pseudarthrobacter</taxon>
    </lineage>
</organism>
<dbReference type="EMBL" id="CP047898">
    <property type="protein sequence ID" value="QHK19995.1"/>
    <property type="molecule type" value="Genomic_DNA"/>
</dbReference>
<dbReference type="PROSITE" id="PS50987">
    <property type="entry name" value="HTH_ARSR_2"/>
    <property type="match status" value="1"/>
</dbReference>
<dbReference type="KEGG" id="psey:GU243_09900"/>
<evidence type="ECO:0000256" key="1">
    <source>
        <dbReference type="ARBA" id="ARBA00023015"/>
    </source>
</evidence>
<dbReference type="InterPro" id="IPR051081">
    <property type="entry name" value="HTH_MetalResp_TranReg"/>
</dbReference>
<dbReference type="SMART" id="SM00418">
    <property type="entry name" value="HTH_ARSR"/>
    <property type="match status" value="1"/>
</dbReference>
<dbReference type="SUPFAM" id="SSF46785">
    <property type="entry name" value="Winged helix' DNA-binding domain"/>
    <property type="match status" value="1"/>
</dbReference>
<keyword evidence="2" id="KW-0238">DNA-binding</keyword>
<dbReference type="PANTHER" id="PTHR33154">
    <property type="entry name" value="TRANSCRIPTIONAL REGULATOR, ARSR FAMILY"/>
    <property type="match status" value="1"/>
</dbReference>
<keyword evidence="1" id="KW-0805">Transcription regulation</keyword>
<dbReference type="InterPro" id="IPR011991">
    <property type="entry name" value="ArsR-like_HTH"/>
</dbReference>
<dbReference type="InterPro" id="IPR036390">
    <property type="entry name" value="WH_DNA-bd_sf"/>
</dbReference>
<sequence>MNLLPVLEPATDETCCTPAGTPALGAEEAKQKALVFKALADPNRLRLLSIVKAEASGESCVCDLTEPLDLGQPTVSHHLKILVDAGLLHREKRGTWAYYSLVPGALEQTAGLLATL</sequence>
<reference evidence="5 6" key="1">
    <citation type="submission" date="2020-01" db="EMBL/GenBank/DDBJ databases">
        <title>Pseudarthrobacter psychrotolerans sp. nov., isolated from antarctic soil.</title>
        <authorList>
            <person name="Shin Y."/>
            <person name="Park W."/>
        </authorList>
    </citation>
    <scope>NUCLEOTIDE SEQUENCE [LARGE SCALE GENOMIC DNA]</scope>
    <source>
        <strain evidence="5 6">YJ56</strain>
    </source>
</reference>
<keyword evidence="6" id="KW-1185">Reference proteome</keyword>
<name>A0A6P1NH87_9MICC</name>
<evidence type="ECO:0000259" key="4">
    <source>
        <dbReference type="PROSITE" id="PS50987"/>
    </source>
</evidence>
<evidence type="ECO:0000256" key="3">
    <source>
        <dbReference type="ARBA" id="ARBA00023163"/>
    </source>
</evidence>
<dbReference type="GO" id="GO:0003677">
    <property type="term" value="F:DNA binding"/>
    <property type="evidence" value="ECO:0007669"/>
    <property type="project" value="UniProtKB-KW"/>
</dbReference>
<dbReference type="AlphaFoldDB" id="A0A6P1NH87"/>
<proteinExistence type="predicted"/>